<dbReference type="CDD" id="cd15795">
    <property type="entry name" value="PMEI-Pla_a_1_like"/>
    <property type="match status" value="1"/>
</dbReference>
<name>A0A4Y7KAC6_PAPSO</name>
<evidence type="ECO:0000313" key="5">
    <source>
        <dbReference type="EMBL" id="RZC69292.1"/>
    </source>
</evidence>
<dbReference type="PANTHER" id="PTHR35357">
    <property type="entry name" value="OS02G0537100 PROTEIN"/>
    <property type="match status" value="1"/>
</dbReference>
<evidence type="ECO:0000256" key="2">
    <source>
        <dbReference type="ARBA" id="ARBA00023157"/>
    </source>
</evidence>
<dbReference type="EMBL" id="CM010721">
    <property type="protein sequence ID" value="RZC69292.1"/>
    <property type="molecule type" value="Genomic_DNA"/>
</dbReference>
<sequence>MKLNRTNATHTKLYIKKIMKKKKKLEPFYRSCLESCLELYSNAIYSTRDAIKYYKSRSYLEANVQFSAVMDAPSTCEDGFKDKEGLRSPLTKKNNDLFQLTALVLSIIEMLR</sequence>
<dbReference type="FunFam" id="1.20.140.40:FF:000002">
    <property type="entry name" value="Putative invertase inhibitor"/>
    <property type="match status" value="1"/>
</dbReference>
<dbReference type="GO" id="GO:0005576">
    <property type="term" value="C:extracellular region"/>
    <property type="evidence" value="ECO:0007669"/>
    <property type="project" value="UniProtKB-ARBA"/>
</dbReference>
<accession>A0A4Y7KAC6</accession>
<keyword evidence="2" id="KW-1015">Disulfide bond</keyword>
<proteinExistence type="inferred from homology"/>
<dbReference type="GO" id="GO:0004857">
    <property type="term" value="F:enzyme inhibitor activity"/>
    <property type="evidence" value="ECO:0007669"/>
    <property type="project" value="InterPro"/>
</dbReference>
<dbReference type="InterPro" id="IPR035513">
    <property type="entry name" value="Invertase/methylesterase_inhib"/>
</dbReference>
<dbReference type="AlphaFoldDB" id="A0A4Y7KAC6"/>
<protein>
    <recommendedName>
        <fullName evidence="4">Pectinesterase inhibitor domain-containing protein</fullName>
    </recommendedName>
</protein>
<dbReference type="Gramene" id="RZC69292">
    <property type="protein sequence ID" value="RZC69292"/>
    <property type="gene ID" value="C5167_032386"/>
</dbReference>
<evidence type="ECO:0000256" key="1">
    <source>
        <dbReference type="ARBA" id="ARBA00022729"/>
    </source>
</evidence>
<dbReference type="SMART" id="SM00856">
    <property type="entry name" value="PMEI"/>
    <property type="match status" value="1"/>
</dbReference>
<comment type="similarity">
    <text evidence="3">Belongs to the PMEI family.</text>
</comment>
<evidence type="ECO:0000256" key="3">
    <source>
        <dbReference type="ARBA" id="ARBA00038471"/>
    </source>
</evidence>
<keyword evidence="6" id="KW-1185">Reference proteome</keyword>
<dbReference type="NCBIfam" id="TIGR01614">
    <property type="entry name" value="PME_inhib"/>
    <property type="match status" value="1"/>
</dbReference>
<dbReference type="InterPro" id="IPR006501">
    <property type="entry name" value="Pectinesterase_inhib_dom"/>
</dbReference>
<dbReference type="Proteomes" id="UP000316621">
    <property type="component" value="Chromosome 7"/>
</dbReference>
<keyword evidence="1" id="KW-0732">Signal</keyword>
<dbReference type="InterPro" id="IPR034088">
    <property type="entry name" value="Pla_a_1-like"/>
</dbReference>
<evidence type="ECO:0000259" key="4">
    <source>
        <dbReference type="SMART" id="SM00856"/>
    </source>
</evidence>
<dbReference type="OMA" id="FHSTIMG"/>
<gene>
    <name evidence="5" type="ORF">C5167_032386</name>
</gene>
<organism evidence="5 6">
    <name type="scientific">Papaver somniferum</name>
    <name type="common">Opium poppy</name>
    <dbReference type="NCBI Taxonomy" id="3469"/>
    <lineage>
        <taxon>Eukaryota</taxon>
        <taxon>Viridiplantae</taxon>
        <taxon>Streptophyta</taxon>
        <taxon>Embryophyta</taxon>
        <taxon>Tracheophyta</taxon>
        <taxon>Spermatophyta</taxon>
        <taxon>Magnoliopsida</taxon>
        <taxon>Ranunculales</taxon>
        <taxon>Papaveraceae</taxon>
        <taxon>Papaveroideae</taxon>
        <taxon>Papaver</taxon>
    </lineage>
</organism>
<reference evidence="5 6" key="1">
    <citation type="journal article" date="2018" name="Science">
        <title>The opium poppy genome and morphinan production.</title>
        <authorList>
            <person name="Guo L."/>
            <person name="Winzer T."/>
            <person name="Yang X."/>
            <person name="Li Y."/>
            <person name="Ning Z."/>
            <person name="He Z."/>
            <person name="Teodor R."/>
            <person name="Lu Y."/>
            <person name="Bowser T.A."/>
            <person name="Graham I.A."/>
            <person name="Ye K."/>
        </authorList>
    </citation>
    <scope>NUCLEOTIDE SEQUENCE [LARGE SCALE GENOMIC DNA]</scope>
    <source>
        <strain evidence="6">cv. HN1</strain>
        <tissue evidence="5">Leaves</tissue>
    </source>
</reference>
<dbReference type="Gene3D" id="1.20.140.40">
    <property type="entry name" value="Invertase/pectin methylesterase inhibitor family protein"/>
    <property type="match status" value="1"/>
</dbReference>
<dbReference type="SUPFAM" id="SSF101148">
    <property type="entry name" value="Plant invertase/pectin methylesterase inhibitor"/>
    <property type="match status" value="1"/>
</dbReference>
<dbReference type="PANTHER" id="PTHR35357:SF17">
    <property type="entry name" value="PECTINESTERASE INHIBITOR 12"/>
    <property type="match status" value="1"/>
</dbReference>
<evidence type="ECO:0000313" key="6">
    <source>
        <dbReference type="Proteomes" id="UP000316621"/>
    </source>
</evidence>
<dbReference type="Pfam" id="PF04043">
    <property type="entry name" value="PMEI"/>
    <property type="match status" value="1"/>
</dbReference>
<feature type="domain" description="Pectinesterase inhibitor" evidence="4">
    <location>
        <begin position="1"/>
        <end position="107"/>
    </location>
</feature>